<keyword evidence="2" id="KW-1185">Reference proteome</keyword>
<dbReference type="EMBL" id="RCHU02000007">
    <property type="protein sequence ID" value="KAL3583797.1"/>
    <property type="molecule type" value="Genomic_DNA"/>
</dbReference>
<reference evidence="1 2" key="1">
    <citation type="journal article" date="2024" name="Plant Biotechnol. J.">
        <title>Genome and CRISPR/Cas9 system of a widespread forest tree (Populus alba) in the world.</title>
        <authorList>
            <person name="Liu Y.J."/>
            <person name="Jiang P.F."/>
            <person name="Han X.M."/>
            <person name="Li X.Y."/>
            <person name="Wang H.M."/>
            <person name="Wang Y.J."/>
            <person name="Wang X.X."/>
            <person name="Zeng Q.Y."/>
        </authorList>
    </citation>
    <scope>NUCLEOTIDE SEQUENCE [LARGE SCALE GENOMIC DNA]</scope>
    <source>
        <strain evidence="2">cv. PAL-ZL1</strain>
    </source>
</reference>
<dbReference type="Proteomes" id="UP000309997">
    <property type="component" value="Unassembled WGS sequence"/>
</dbReference>
<protein>
    <submittedName>
        <fullName evidence="1">Uncharacterized protein</fullName>
    </submittedName>
</protein>
<name>A0ACC4BZB7_POPAL</name>
<sequence length="109" mass="11396">MGFSVVGSFCGFGSSNGFGIGFNGVNKSFSGGGMGKRASVGDKRASIVGERANRGGGRGFKGRERGVKVDVGTSSIQCSTRLLALNEGDLLEMVKILLRKFMLEDPDSI</sequence>
<gene>
    <name evidence="1" type="ORF">D5086_014858</name>
</gene>
<organism evidence="1 2">
    <name type="scientific">Populus alba</name>
    <name type="common">White poplar</name>
    <dbReference type="NCBI Taxonomy" id="43335"/>
    <lineage>
        <taxon>Eukaryota</taxon>
        <taxon>Viridiplantae</taxon>
        <taxon>Streptophyta</taxon>
        <taxon>Embryophyta</taxon>
        <taxon>Tracheophyta</taxon>
        <taxon>Spermatophyta</taxon>
        <taxon>Magnoliopsida</taxon>
        <taxon>eudicotyledons</taxon>
        <taxon>Gunneridae</taxon>
        <taxon>Pentapetalae</taxon>
        <taxon>rosids</taxon>
        <taxon>fabids</taxon>
        <taxon>Malpighiales</taxon>
        <taxon>Salicaceae</taxon>
        <taxon>Saliceae</taxon>
        <taxon>Populus</taxon>
    </lineage>
</organism>
<evidence type="ECO:0000313" key="2">
    <source>
        <dbReference type="Proteomes" id="UP000309997"/>
    </source>
</evidence>
<proteinExistence type="predicted"/>
<evidence type="ECO:0000313" key="1">
    <source>
        <dbReference type="EMBL" id="KAL3583797.1"/>
    </source>
</evidence>
<accession>A0ACC4BZB7</accession>
<comment type="caution">
    <text evidence="1">The sequence shown here is derived from an EMBL/GenBank/DDBJ whole genome shotgun (WGS) entry which is preliminary data.</text>
</comment>